<dbReference type="RefSeq" id="XP_018042081.1">
    <property type="nucleotide sequence ID" value="XM_018177162.1"/>
</dbReference>
<dbReference type="Proteomes" id="UP000077069">
    <property type="component" value="Unassembled WGS sequence"/>
</dbReference>
<keyword evidence="3" id="KW-1185">Reference proteome</keyword>
<dbReference type="GeneID" id="28760648"/>
<sequence length="105" mass="11641">MTRVPFRAVQLPAGLVGDASHVRSASCERKSMLGGHARTQPDITSLAKRQRFSRDEPARGTCAYGDCAVTGFREWSHVKGRKDEEDQEFGRKERSWQAPATLGPP</sequence>
<dbReference type="InParanoid" id="A0A177CWX5"/>
<feature type="compositionally biased region" description="Basic and acidic residues" evidence="1">
    <location>
        <begin position="78"/>
        <end position="95"/>
    </location>
</feature>
<reference evidence="2 3" key="1">
    <citation type="submission" date="2016-05" db="EMBL/GenBank/DDBJ databases">
        <title>Comparative analysis of secretome profiles of manganese(II)-oxidizing ascomycete fungi.</title>
        <authorList>
            <consortium name="DOE Joint Genome Institute"/>
            <person name="Zeiner C.A."/>
            <person name="Purvine S.O."/>
            <person name="Zink E.M."/>
            <person name="Wu S."/>
            <person name="Pasa-Tolic L."/>
            <person name="Chaput D.L."/>
            <person name="Haridas S."/>
            <person name="Grigoriev I.V."/>
            <person name="Santelli C.M."/>
            <person name="Hansel C.M."/>
        </authorList>
    </citation>
    <scope>NUCLEOTIDE SEQUENCE [LARGE SCALE GENOMIC DNA]</scope>
    <source>
        <strain evidence="2 3">AP3s5-JAC2a</strain>
    </source>
</reference>
<dbReference type="OrthoDB" id="10444093at2759"/>
<protein>
    <submittedName>
        <fullName evidence="2">Uncharacterized protein</fullName>
    </submittedName>
</protein>
<evidence type="ECO:0000256" key="1">
    <source>
        <dbReference type="SAM" id="MobiDB-lite"/>
    </source>
</evidence>
<gene>
    <name evidence="2" type="ORF">CC84DRAFT_1159180</name>
</gene>
<dbReference type="AlphaFoldDB" id="A0A177CWX5"/>
<name>A0A177CWX5_9PLEO</name>
<evidence type="ECO:0000313" key="2">
    <source>
        <dbReference type="EMBL" id="OAG11716.1"/>
    </source>
</evidence>
<organism evidence="2 3">
    <name type="scientific">Paraphaeosphaeria sporulosa</name>
    <dbReference type="NCBI Taxonomy" id="1460663"/>
    <lineage>
        <taxon>Eukaryota</taxon>
        <taxon>Fungi</taxon>
        <taxon>Dikarya</taxon>
        <taxon>Ascomycota</taxon>
        <taxon>Pezizomycotina</taxon>
        <taxon>Dothideomycetes</taxon>
        <taxon>Pleosporomycetidae</taxon>
        <taxon>Pleosporales</taxon>
        <taxon>Massarineae</taxon>
        <taxon>Didymosphaeriaceae</taxon>
        <taxon>Paraphaeosphaeria</taxon>
    </lineage>
</organism>
<accession>A0A177CWX5</accession>
<proteinExistence type="predicted"/>
<feature type="region of interest" description="Disordered" evidence="1">
    <location>
        <begin position="78"/>
        <end position="105"/>
    </location>
</feature>
<evidence type="ECO:0000313" key="3">
    <source>
        <dbReference type="Proteomes" id="UP000077069"/>
    </source>
</evidence>
<dbReference type="EMBL" id="KV441548">
    <property type="protein sequence ID" value="OAG11716.1"/>
    <property type="molecule type" value="Genomic_DNA"/>
</dbReference>